<sequence length="116" mass="12080">MTTGKSLKVDSVMVFLVVVGNSSSLVAAAHWFAASRAMVFKIASGGPFPSTMTIPPPCLRPLHVRTSSSICAVHDFVSSSSSSSSLSTPSASFLLCLAGSVHDDRSAVRSVTCFEI</sequence>
<gene>
    <name evidence="2" type="ORF">SEMRO_491_G153682.1</name>
</gene>
<feature type="transmembrane region" description="Helical" evidence="1">
    <location>
        <begin position="12"/>
        <end position="33"/>
    </location>
</feature>
<protein>
    <submittedName>
        <fullName evidence="2">Uncharacterized protein</fullName>
    </submittedName>
</protein>
<evidence type="ECO:0000256" key="1">
    <source>
        <dbReference type="SAM" id="Phobius"/>
    </source>
</evidence>
<accession>A0A9N8HG55</accession>
<reference evidence="2" key="1">
    <citation type="submission" date="2020-06" db="EMBL/GenBank/DDBJ databases">
        <authorList>
            <consortium name="Plant Systems Biology data submission"/>
        </authorList>
    </citation>
    <scope>NUCLEOTIDE SEQUENCE</scope>
    <source>
        <strain evidence="2">D6</strain>
    </source>
</reference>
<dbReference type="AlphaFoldDB" id="A0A9N8HG55"/>
<organism evidence="2 3">
    <name type="scientific">Seminavis robusta</name>
    <dbReference type="NCBI Taxonomy" id="568900"/>
    <lineage>
        <taxon>Eukaryota</taxon>
        <taxon>Sar</taxon>
        <taxon>Stramenopiles</taxon>
        <taxon>Ochrophyta</taxon>
        <taxon>Bacillariophyta</taxon>
        <taxon>Bacillariophyceae</taxon>
        <taxon>Bacillariophycidae</taxon>
        <taxon>Naviculales</taxon>
        <taxon>Naviculaceae</taxon>
        <taxon>Seminavis</taxon>
    </lineage>
</organism>
<proteinExistence type="predicted"/>
<dbReference type="Proteomes" id="UP001153069">
    <property type="component" value="Unassembled WGS sequence"/>
</dbReference>
<dbReference type="EMBL" id="CAICTM010000490">
    <property type="protein sequence ID" value="CAB9511572.1"/>
    <property type="molecule type" value="Genomic_DNA"/>
</dbReference>
<evidence type="ECO:0000313" key="3">
    <source>
        <dbReference type="Proteomes" id="UP001153069"/>
    </source>
</evidence>
<keyword evidence="1" id="KW-0472">Membrane</keyword>
<keyword evidence="1" id="KW-0812">Transmembrane</keyword>
<comment type="caution">
    <text evidence="2">The sequence shown here is derived from an EMBL/GenBank/DDBJ whole genome shotgun (WGS) entry which is preliminary data.</text>
</comment>
<evidence type="ECO:0000313" key="2">
    <source>
        <dbReference type="EMBL" id="CAB9511572.1"/>
    </source>
</evidence>
<keyword evidence="3" id="KW-1185">Reference proteome</keyword>
<name>A0A9N8HG55_9STRA</name>
<keyword evidence="1" id="KW-1133">Transmembrane helix</keyword>